<evidence type="ECO:0000256" key="4">
    <source>
        <dbReference type="ARBA" id="ARBA00011748"/>
    </source>
</evidence>
<dbReference type="PANTHER" id="PTHR47966:SF22">
    <property type="entry name" value="PEPSIN A-3-RELATED"/>
    <property type="match status" value="1"/>
</dbReference>
<dbReference type="Gene3D" id="2.40.70.10">
    <property type="entry name" value="Acid Proteases"/>
    <property type="match status" value="2"/>
</dbReference>
<keyword evidence="7" id="KW-0222">Digestion</keyword>
<evidence type="ECO:0000313" key="16">
    <source>
        <dbReference type="EMBL" id="KAJ1121253.1"/>
    </source>
</evidence>
<proteinExistence type="inferred from homology"/>
<keyword evidence="17" id="KW-1185">Reference proteome</keyword>
<dbReference type="InterPro" id="IPR001461">
    <property type="entry name" value="Aspartic_peptidase_A1"/>
</dbReference>
<feature type="active site" evidence="12">
    <location>
        <position position="304"/>
    </location>
</feature>
<evidence type="ECO:0000256" key="10">
    <source>
        <dbReference type="ARBA" id="ARBA00023180"/>
    </source>
</evidence>
<accession>A0AAV7NYV5</accession>
<reference evidence="16" key="1">
    <citation type="journal article" date="2022" name="bioRxiv">
        <title>Sequencing and chromosome-scale assembly of the giantPleurodeles waltlgenome.</title>
        <authorList>
            <person name="Brown T."/>
            <person name="Elewa A."/>
            <person name="Iarovenko S."/>
            <person name="Subramanian E."/>
            <person name="Araus A.J."/>
            <person name="Petzold A."/>
            <person name="Susuki M."/>
            <person name="Suzuki K.-i.T."/>
            <person name="Hayashi T."/>
            <person name="Toyoda A."/>
            <person name="Oliveira C."/>
            <person name="Osipova E."/>
            <person name="Leigh N.D."/>
            <person name="Simon A."/>
            <person name="Yun M.H."/>
        </authorList>
    </citation>
    <scope>NUCLEOTIDE SEQUENCE</scope>
    <source>
        <strain evidence="16">20211129_DDA</strain>
        <tissue evidence="16">Liver</tissue>
    </source>
</reference>
<dbReference type="PRINTS" id="PR00792">
    <property type="entry name" value="PEPSIN"/>
</dbReference>
<comment type="similarity">
    <text evidence="3 14">Belongs to the peptidase A1 family.</text>
</comment>
<dbReference type="InterPro" id="IPR012848">
    <property type="entry name" value="Aspartic_peptidase_N"/>
</dbReference>
<comment type="catalytic activity">
    <reaction evidence="1">
        <text>Similar to cathepsin D, but slightly broader specificity.</text>
        <dbReference type="EC" id="3.4.23.34"/>
    </reaction>
</comment>
<feature type="domain" description="Peptidase A1" evidence="15">
    <location>
        <begin position="104"/>
        <end position="405"/>
    </location>
</feature>
<evidence type="ECO:0000256" key="6">
    <source>
        <dbReference type="ARBA" id="ARBA00022750"/>
    </source>
</evidence>
<evidence type="ECO:0000256" key="7">
    <source>
        <dbReference type="ARBA" id="ARBA00022757"/>
    </source>
</evidence>
<keyword evidence="6 14" id="KW-0064">Aspartyl protease</keyword>
<dbReference type="PANTHER" id="PTHR47966">
    <property type="entry name" value="BETA-SITE APP-CLEAVING ENZYME, ISOFORM A-RELATED"/>
    <property type="match status" value="1"/>
</dbReference>
<evidence type="ECO:0000256" key="9">
    <source>
        <dbReference type="ARBA" id="ARBA00023157"/>
    </source>
</evidence>
<keyword evidence="10" id="KW-0325">Glycoprotein</keyword>
<dbReference type="InterPro" id="IPR033121">
    <property type="entry name" value="PEPTIDASE_A1"/>
</dbReference>
<dbReference type="Gene3D" id="6.10.140.60">
    <property type="match status" value="1"/>
</dbReference>
<dbReference type="GO" id="GO:0004190">
    <property type="term" value="F:aspartic-type endopeptidase activity"/>
    <property type="evidence" value="ECO:0007669"/>
    <property type="project" value="UniProtKB-KW"/>
</dbReference>
<evidence type="ECO:0000256" key="2">
    <source>
        <dbReference type="ARBA" id="ARBA00002318"/>
    </source>
</evidence>
<evidence type="ECO:0000256" key="8">
    <source>
        <dbReference type="ARBA" id="ARBA00022801"/>
    </source>
</evidence>
<evidence type="ECO:0000256" key="14">
    <source>
        <dbReference type="RuleBase" id="RU000454"/>
    </source>
</evidence>
<name>A0AAV7NYV5_PLEWA</name>
<evidence type="ECO:0000256" key="11">
    <source>
        <dbReference type="ARBA" id="ARBA00058213"/>
    </source>
</evidence>
<dbReference type="GO" id="GO:0006508">
    <property type="term" value="P:proteolysis"/>
    <property type="evidence" value="ECO:0007669"/>
    <property type="project" value="UniProtKB-KW"/>
</dbReference>
<evidence type="ECO:0000256" key="3">
    <source>
        <dbReference type="ARBA" id="ARBA00007447"/>
    </source>
</evidence>
<gene>
    <name evidence="16" type="ORF">NDU88_009371</name>
</gene>
<evidence type="ECO:0000259" key="15">
    <source>
        <dbReference type="PROSITE" id="PS51767"/>
    </source>
</evidence>
<keyword evidence="8 14" id="KW-0378">Hydrolase</keyword>
<evidence type="ECO:0000256" key="5">
    <source>
        <dbReference type="ARBA" id="ARBA00022670"/>
    </source>
</evidence>
<dbReference type="InterPro" id="IPR001969">
    <property type="entry name" value="Aspartic_peptidase_AS"/>
</dbReference>
<dbReference type="PROSITE" id="PS00141">
    <property type="entry name" value="ASP_PROTEASE"/>
    <property type="match status" value="2"/>
</dbReference>
<dbReference type="Pfam" id="PF00026">
    <property type="entry name" value="Asp"/>
    <property type="match status" value="1"/>
</dbReference>
<feature type="disulfide bond" evidence="13">
    <location>
        <begin position="135"/>
        <end position="140"/>
    </location>
</feature>
<dbReference type="InterPro" id="IPR021109">
    <property type="entry name" value="Peptidase_aspartic_dom_sf"/>
</dbReference>
<dbReference type="AlphaFoldDB" id="A0AAV7NYV5"/>
<comment type="subunit">
    <text evidence="4">Homodimer; disulfide-linked.</text>
</comment>
<comment type="function">
    <text evidence="11">May have a role in immune function. Probably involved in the processing of antigenic peptides during MHC class II-mediated antigen presentation.</text>
</comment>
<comment type="function">
    <text evidence="2">Shows particularly broad specificity; although bonds involving phenylalanine and leucine are preferred, many others are also cleaved to some extent.</text>
</comment>
<evidence type="ECO:0000256" key="13">
    <source>
        <dbReference type="PIRSR" id="PIRSR601461-2"/>
    </source>
</evidence>
<evidence type="ECO:0000256" key="1">
    <source>
        <dbReference type="ARBA" id="ARBA00001898"/>
    </source>
</evidence>
<dbReference type="EMBL" id="JANPWB010000012">
    <property type="protein sequence ID" value="KAJ1121253.1"/>
    <property type="molecule type" value="Genomic_DNA"/>
</dbReference>
<comment type="caution">
    <text evidence="16">The sequence shown here is derived from an EMBL/GenBank/DDBJ whole genome shotgun (WGS) entry which is preliminary data.</text>
</comment>
<dbReference type="FunFam" id="2.40.70.10:FF:000004">
    <property type="entry name" value="Pepsin A"/>
    <property type="match status" value="1"/>
</dbReference>
<evidence type="ECO:0000256" key="12">
    <source>
        <dbReference type="PIRSR" id="PIRSR601461-1"/>
    </source>
</evidence>
<dbReference type="GO" id="GO:0007586">
    <property type="term" value="P:digestion"/>
    <property type="evidence" value="ECO:0007669"/>
    <property type="project" value="UniProtKB-KW"/>
</dbReference>
<evidence type="ECO:0000313" key="17">
    <source>
        <dbReference type="Proteomes" id="UP001066276"/>
    </source>
</evidence>
<keyword evidence="5 14" id="KW-0645">Protease</keyword>
<dbReference type="SUPFAM" id="SSF50630">
    <property type="entry name" value="Acid proteases"/>
    <property type="match status" value="1"/>
</dbReference>
<protein>
    <recommendedName>
        <fullName evidence="15">Peptidase A1 domain-containing protein</fullName>
    </recommendedName>
</protein>
<feature type="active site" evidence="12">
    <location>
        <position position="122"/>
    </location>
</feature>
<sequence length="408" mass="44592">MTVYKSPSQLTTAPLGQVFTTFFRSFNRRQETMKWLLLLTLAVFSEGLVNIPLKKMKTLREHLRENGQLKDFLKTYRVDPGSKYSSNLAQEVSEPLTNYMDSSYYGTISIGTPPQEFKVIFDTGSSNLWVPSVYCSSVSCSNHKKYNPSSSSTYKGTSEPLSIAYGTGSMTGYLGYDTVQIESLVDVSQVFGLAYTEANFFYYMNFDGILGLGYPSLAADGATPVFDNLWSQGLISQNLFSVYLSANEDSGSVVTFGGYNPSYYRGNINWVPLSSKGYWQINLQSITMNGNVIACNGGCQAIVDTGTSLIAGSYSGVSSIQNAIGATQNSNGEYSVNCNTMGSLPDIVFTINGVQYPVPASAYINQHSCTSNFQTTGAGLWILGDVFIREYYVVFDRAGDYIGLAPLA</sequence>
<dbReference type="PROSITE" id="PS51767">
    <property type="entry name" value="PEPTIDASE_A1"/>
    <property type="match status" value="1"/>
</dbReference>
<feature type="disulfide bond" evidence="13">
    <location>
        <begin position="338"/>
        <end position="369"/>
    </location>
</feature>
<organism evidence="16 17">
    <name type="scientific">Pleurodeles waltl</name>
    <name type="common">Iberian ribbed newt</name>
    <dbReference type="NCBI Taxonomy" id="8319"/>
    <lineage>
        <taxon>Eukaryota</taxon>
        <taxon>Metazoa</taxon>
        <taxon>Chordata</taxon>
        <taxon>Craniata</taxon>
        <taxon>Vertebrata</taxon>
        <taxon>Euteleostomi</taxon>
        <taxon>Amphibia</taxon>
        <taxon>Batrachia</taxon>
        <taxon>Caudata</taxon>
        <taxon>Salamandroidea</taxon>
        <taxon>Salamandridae</taxon>
        <taxon>Pleurodelinae</taxon>
        <taxon>Pleurodeles</taxon>
    </lineage>
</organism>
<feature type="disulfide bond" evidence="13">
    <location>
        <begin position="295"/>
        <end position="299"/>
    </location>
</feature>
<keyword evidence="9 13" id="KW-1015">Disulfide bond</keyword>
<dbReference type="Pfam" id="PF07966">
    <property type="entry name" value="A1_Propeptide"/>
    <property type="match status" value="1"/>
</dbReference>
<dbReference type="Proteomes" id="UP001066276">
    <property type="component" value="Chromosome 8"/>
</dbReference>
<dbReference type="FunFam" id="2.40.70.10:FF:000006">
    <property type="entry name" value="Cathepsin E"/>
    <property type="match status" value="1"/>
</dbReference>